<comment type="caution">
    <text evidence="1">The sequence shown here is derived from an EMBL/GenBank/DDBJ whole genome shotgun (WGS) entry which is preliminary data.</text>
</comment>
<name>A0ACC0B2H7_CATRO</name>
<keyword evidence="2" id="KW-1185">Reference proteome</keyword>
<proteinExistence type="predicted"/>
<protein>
    <submittedName>
        <fullName evidence="1">Uncharacterized protein</fullName>
    </submittedName>
</protein>
<accession>A0ACC0B2H7</accession>
<evidence type="ECO:0000313" key="1">
    <source>
        <dbReference type="EMBL" id="KAI5666856.1"/>
    </source>
</evidence>
<gene>
    <name evidence="1" type="ORF">M9H77_16709</name>
</gene>
<dbReference type="EMBL" id="CM044704">
    <property type="protein sequence ID" value="KAI5666856.1"/>
    <property type="molecule type" value="Genomic_DNA"/>
</dbReference>
<evidence type="ECO:0000313" key="2">
    <source>
        <dbReference type="Proteomes" id="UP001060085"/>
    </source>
</evidence>
<organism evidence="1 2">
    <name type="scientific">Catharanthus roseus</name>
    <name type="common">Madagascar periwinkle</name>
    <name type="synonym">Vinca rosea</name>
    <dbReference type="NCBI Taxonomy" id="4058"/>
    <lineage>
        <taxon>Eukaryota</taxon>
        <taxon>Viridiplantae</taxon>
        <taxon>Streptophyta</taxon>
        <taxon>Embryophyta</taxon>
        <taxon>Tracheophyta</taxon>
        <taxon>Spermatophyta</taxon>
        <taxon>Magnoliopsida</taxon>
        <taxon>eudicotyledons</taxon>
        <taxon>Gunneridae</taxon>
        <taxon>Pentapetalae</taxon>
        <taxon>asterids</taxon>
        <taxon>lamiids</taxon>
        <taxon>Gentianales</taxon>
        <taxon>Apocynaceae</taxon>
        <taxon>Rauvolfioideae</taxon>
        <taxon>Vinceae</taxon>
        <taxon>Catharanthinae</taxon>
        <taxon>Catharanthus</taxon>
    </lineage>
</organism>
<dbReference type="Proteomes" id="UP001060085">
    <property type="component" value="Linkage Group LG04"/>
</dbReference>
<sequence length="293" mass="33709">MKYNWSSPSWKKIEVKSKQEDYQSKLTRDMHNFYHGCGNGFNAYGGNNHGIRNLTSRRHVGVGNFSSYANCILLIMIMGVMSIVLMIVVKKIEDKGKDIEKELGANLKELLISKTFEDHGLHFQQVLFVLRNAKSRARLGTYEFCVKHGTLSSEFSRSQVGENMVQVIQDWLISKSPFEEETLYGFTSRNKKFIKDLSTIASHLGDVAKKMPGFTWQIYFHLIKFASNKVHHSPTLYSSLEVDYGFKLLMPFAFIPFSIGNVLCLDEKTHMKLIKTIYFDNHEANKVKTRNLE</sequence>
<reference evidence="2" key="1">
    <citation type="journal article" date="2023" name="Nat. Plants">
        <title>Single-cell RNA sequencing provides a high-resolution roadmap for understanding the multicellular compartmentation of specialized metabolism.</title>
        <authorList>
            <person name="Sun S."/>
            <person name="Shen X."/>
            <person name="Li Y."/>
            <person name="Li Y."/>
            <person name="Wang S."/>
            <person name="Li R."/>
            <person name="Zhang H."/>
            <person name="Shen G."/>
            <person name="Guo B."/>
            <person name="Wei J."/>
            <person name="Xu J."/>
            <person name="St-Pierre B."/>
            <person name="Chen S."/>
            <person name="Sun C."/>
        </authorList>
    </citation>
    <scope>NUCLEOTIDE SEQUENCE [LARGE SCALE GENOMIC DNA]</scope>
</reference>